<dbReference type="GO" id="GO:0030427">
    <property type="term" value="C:site of polarized growth"/>
    <property type="evidence" value="ECO:0007669"/>
    <property type="project" value="TreeGrafter"/>
</dbReference>
<feature type="compositionally biased region" description="Low complexity" evidence="1">
    <location>
        <begin position="216"/>
        <end position="228"/>
    </location>
</feature>
<dbReference type="InterPro" id="IPR029473">
    <property type="entry name" value="MOR2-PAG1_mid"/>
</dbReference>
<evidence type="ECO:0000259" key="3">
    <source>
        <dbReference type="Pfam" id="PF14225"/>
    </source>
</evidence>
<feature type="compositionally biased region" description="Polar residues" evidence="1">
    <location>
        <begin position="155"/>
        <end position="172"/>
    </location>
</feature>
<dbReference type="RefSeq" id="XP_007772618.1">
    <property type="nucleotide sequence ID" value="XM_007774428.1"/>
</dbReference>
<dbReference type="GO" id="GO:0000902">
    <property type="term" value="P:cell morphogenesis"/>
    <property type="evidence" value="ECO:0007669"/>
    <property type="project" value="InterPro"/>
</dbReference>
<dbReference type="InterPro" id="IPR039867">
    <property type="entry name" value="Furry/Tao3/Mor2"/>
</dbReference>
<evidence type="ECO:0000313" key="6">
    <source>
        <dbReference type="Proteomes" id="UP000053558"/>
    </source>
</evidence>
<proteinExistence type="predicted"/>
<keyword evidence="6" id="KW-1185">Reference proteome</keyword>
<dbReference type="Proteomes" id="UP000053558">
    <property type="component" value="Unassembled WGS sequence"/>
</dbReference>
<evidence type="ECO:0008006" key="7">
    <source>
        <dbReference type="Google" id="ProtNLM"/>
    </source>
</evidence>
<dbReference type="Pfam" id="PF14222">
    <property type="entry name" value="MOR2-PAG1_N"/>
    <property type="match status" value="1"/>
</dbReference>
<feature type="compositionally biased region" description="Polar residues" evidence="1">
    <location>
        <begin position="59"/>
        <end position="70"/>
    </location>
</feature>
<feature type="region of interest" description="Disordered" evidence="1">
    <location>
        <begin position="2354"/>
        <end position="2391"/>
    </location>
</feature>
<dbReference type="PANTHER" id="PTHR12295">
    <property type="entry name" value="FURRY-RELATED"/>
    <property type="match status" value="1"/>
</dbReference>
<dbReference type="Pfam" id="PF14228">
    <property type="entry name" value="MOR2-PAG1_mid"/>
    <property type="match status" value="1"/>
</dbReference>
<protein>
    <recommendedName>
        <fullName evidence="7">Cell morphogenesis protein</fullName>
    </recommendedName>
</protein>
<reference evidence="6" key="1">
    <citation type="journal article" date="2012" name="Science">
        <title>The Paleozoic origin of enzymatic lignin decomposition reconstructed from 31 fungal genomes.</title>
        <authorList>
            <person name="Floudas D."/>
            <person name="Binder M."/>
            <person name="Riley R."/>
            <person name="Barry K."/>
            <person name="Blanchette R.A."/>
            <person name="Henrissat B."/>
            <person name="Martinez A.T."/>
            <person name="Otillar R."/>
            <person name="Spatafora J.W."/>
            <person name="Yadav J.S."/>
            <person name="Aerts A."/>
            <person name="Benoit I."/>
            <person name="Boyd A."/>
            <person name="Carlson A."/>
            <person name="Copeland A."/>
            <person name="Coutinho P.M."/>
            <person name="de Vries R.P."/>
            <person name="Ferreira P."/>
            <person name="Findley K."/>
            <person name="Foster B."/>
            <person name="Gaskell J."/>
            <person name="Glotzer D."/>
            <person name="Gorecki P."/>
            <person name="Heitman J."/>
            <person name="Hesse C."/>
            <person name="Hori C."/>
            <person name="Igarashi K."/>
            <person name="Jurgens J.A."/>
            <person name="Kallen N."/>
            <person name="Kersten P."/>
            <person name="Kohler A."/>
            <person name="Kuees U."/>
            <person name="Kumar T.K.A."/>
            <person name="Kuo A."/>
            <person name="LaButti K."/>
            <person name="Larrondo L.F."/>
            <person name="Lindquist E."/>
            <person name="Ling A."/>
            <person name="Lombard V."/>
            <person name="Lucas S."/>
            <person name="Lundell T."/>
            <person name="Martin R."/>
            <person name="McLaughlin D.J."/>
            <person name="Morgenstern I."/>
            <person name="Morin E."/>
            <person name="Murat C."/>
            <person name="Nagy L.G."/>
            <person name="Nolan M."/>
            <person name="Ohm R.A."/>
            <person name="Patyshakuliyeva A."/>
            <person name="Rokas A."/>
            <person name="Ruiz-Duenas F.J."/>
            <person name="Sabat G."/>
            <person name="Salamov A."/>
            <person name="Samejima M."/>
            <person name="Schmutz J."/>
            <person name="Slot J.C."/>
            <person name="St John F."/>
            <person name="Stenlid J."/>
            <person name="Sun H."/>
            <person name="Sun S."/>
            <person name="Syed K."/>
            <person name="Tsang A."/>
            <person name="Wiebenga A."/>
            <person name="Young D."/>
            <person name="Pisabarro A."/>
            <person name="Eastwood D.C."/>
            <person name="Martin F."/>
            <person name="Cullen D."/>
            <person name="Grigoriev I.V."/>
            <person name="Hibbett D.S."/>
        </authorList>
    </citation>
    <scope>NUCLEOTIDE SEQUENCE [LARGE SCALE GENOMIC DNA]</scope>
    <source>
        <strain evidence="6">RWD-64-598 SS2</strain>
    </source>
</reference>
<sequence>MGSEGIQITIPDFDNDDYSSTPIPFGRPTFGAFGQGGSPFGAAGSAFGNAGSGFGPGSDSPTALTPTPFSERNDKSYFHARGDSTASIESTQSKFTPKPFSHAPQPSVATTSSTPFTKKSSFASIRNAFKTGARNVEAPPPLPSLDNNPILKNPFNRSTSSLNQTTKSSYASSPPIRPPTPSNDSRSRVPTRARGHTTIKSQHSHNGSLFHFSDTGSDSGHGFPFSSSSPPPVPRMPGQFAGSVRSESPMLGDEDEAPVQGPKTPSEYALHAVFIRFAATAEGKVDAFLRESLDFEPLLTDVFGPGIDPKFDDHLKSLGMIAQKNAKPVIDSVMRFRRSHNENVSKEILTFHYSKYPSSARIARGMEPAAALNERKSLAYIYIMCRTLVSVLQMLSKDALGDSIGYRLEETTFEQFRKPDIHLLSQSENHRINAELYATMLGHLANIRFVSVTDRFLSELAPVSSGQVLKDLDAKYESLVKGMRYVPLKVWPPEAFEEGAEFMESVAKAFENTHGLRFKIAFAETLTRLLHGIGKTAQAEVNHPQWEKAIEKIHPRAKDMTTKPRYWQAAYPLAVTALCVAPHQFFLKNWSNAVDASFARTKLQEKIFRIYSMNGIMRIIWTYLYRCQEPASTTASKLDTILKTFFPSRGTFLFPYEEFLDSFVCIVHFILSRHFDFGKDFCLELVQENALKSATSSAALAALAPERLEIAVNAILLTLHTLERDEPTPTWPSGSDFSSTQLGNDYPTSSEFMSPALLAKPGIQDFSDRFGAAISRIAQLSFASVGKMSIFDDQWALARWNPAYDETHIMITRHHKDISVTYPSNYLPQISLLQTCFQSWPRCLHPSLPLQDAIDMLISGTIHVEPRIGEVARAALRRFMNEPKHARAVLRQFTKFLFDPSVIMRESTTSRVVGEHARLLTQWGLGVETWLKEILSSGIADEDAEATIALCNDISAGCLFLLAHESQSVRNSGVKVLRQLKPVSTKLPGELAFSRHSFVVLVESLHENISNASYLQGYDDFLDRAELDRLTQWRHSSQDDVLLRIADSALEKDRAIWRHVFPSFMQSCTQNGFKSVMDCRNTLEAAASRFHPFMLSLAGLSTRAPNGIGRQLFTAEREGYKLIKENLATLDQWHMWIKILCATAVISDNRVAMAHAGREHARAPSDITNFERERMTTTRCLFRLLTPFLDSEYTPFRDIAVQCIGYFPAGAYPQLLEDLNLFAFRQFYDDARLKMNGQSVAVLRTRRQARLHSAVARIYFITADLLQLQKSSAKQDALSHALKFVRNTQLFLTSPDNRDSYALQRLRRYFCGLVERLFDGLASLSDSDRFIPANMHLTLYRLCEEWCQYGNQAENVKQRFIRMQRASIAAANDPQAESDSAERFQHETKLLSNASVGALAALCQKAYYQPEAIETGSPTEKSVQDYVRPLQASEVLHRIESISSSAHPQAREQAKKALRSLLLSSRLESTLLHEALRRAFVTQRVHDDHADILQSTGALFLECVTENATSMPEETFDFAKLACLGLSNLCHPLFEIRRMAFNLLSVVHERSAGVLSIAECESLIGSSIPSVYLRAPQLITECFAGEHSSKAVEILAEVSEWLVPISGSGHSRVSLVLLQSLEAWVPSITLRTEVVDDDVVVVGQGTTVLYHLISITKRFGDSNPDQVATIWSRFVEPPHDRNAVNTVLFLVNEAQKVSTSSFTRCCAAIVGCLSRTAMWGEVFIQLCTILDPERTLPSYEHKLGELPPSERELLSDLDLLFADEQSSKLLLGPAEYALLCMSEVAVDRQWICFDQLPVLLQLIFVHLGHRVPFVRTQVRRMLFQLIRSCILVSTDSPERADMSNRTKAMSALAQLESQGEDLFWGDDDLSDISETKVRSLCSEAMNILDPLLPDLRRRLGTTAVVYGTTCLFRHMASRSLQVYRALSVPMTEDGMGRLLGRLSGTIQSSDPNAYSFATEIILTFNASLMCGELDKSFLPRLFWAAAGCLSVTIESVFAAAVQLFSTIIKELDINKPQIVQLITAQRPSPWDTELTIQACLMTGLRSDVTVWATFDVLRSLAKVESSTLIDNSQTRLRDLFTVAVPWCMHAMTRSEHEESLDGFCASIARLAELEGRDGISRIMNSYIKNRFRTKDDFLRQSATALREFGGDQWREVVTLLLGLVLNRETWIQIHAMQVLKSIFQQRDRSSKQALASEHLMPLLRLVESELAEQALDVLEEPMTITGGPTAKRVLRMSMMNAPMPESAEIGDIFGTPEESGWSVPRANARRQECRSRMQAVFDMCHISTRPSMIEFEPEARQLAFVDSMHEDLGGLVQDLHELSEFFQNAKPTGRGTIPSQQLQARVASIMARTNSGEDDNIPQTPFGDVFELAPPSDSDDSETDDSASDSEFDAFIFDKPSLYCSAPNGTKLH</sequence>
<feature type="compositionally biased region" description="Polar residues" evidence="1">
    <location>
        <begin position="198"/>
        <end position="207"/>
    </location>
</feature>
<feature type="region of interest" description="Disordered" evidence="1">
    <location>
        <begin position="133"/>
        <end position="261"/>
    </location>
</feature>
<organism evidence="5 6">
    <name type="scientific">Coniophora puteana (strain RWD-64-598)</name>
    <name type="common">Brown rot fungus</name>
    <dbReference type="NCBI Taxonomy" id="741705"/>
    <lineage>
        <taxon>Eukaryota</taxon>
        <taxon>Fungi</taxon>
        <taxon>Dikarya</taxon>
        <taxon>Basidiomycota</taxon>
        <taxon>Agaricomycotina</taxon>
        <taxon>Agaricomycetes</taxon>
        <taxon>Agaricomycetidae</taxon>
        <taxon>Boletales</taxon>
        <taxon>Coniophorineae</taxon>
        <taxon>Coniophoraceae</taxon>
        <taxon>Coniophora</taxon>
    </lineage>
</organism>
<dbReference type="OrthoDB" id="6287725at2759"/>
<feature type="compositionally biased region" description="Basic and acidic residues" evidence="1">
    <location>
        <begin position="71"/>
        <end position="82"/>
    </location>
</feature>
<dbReference type="GeneID" id="19200200"/>
<feature type="compositionally biased region" description="Low complexity" evidence="1">
    <location>
        <begin position="40"/>
        <end position="49"/>
    </location>
</feature>
<feature type="compositionally biased region" description="Acidic residues" evidence="1">
    <location>
        <begin position="2377"/>
        <end position="2391"/>
    </location>
</feature>
<dbReference type="KEGG" id="cput:CONPUDRAFT_129444"/>
<evidence type="ECO:0000313" key="5">
    <source>
        <dbReference type="EMBL" id="EIW77202.1"/>
    </source>
</evidence>
<dbReference type="OMA" id="MRADTMK"/>
<feature type="domain" description="Cell morphogenesis protein C-terminal" evidence="3">
    <location>
        <begin position="1979"/>
        <end position="2226"/>
    </location>
</feature>
<dbReference type="EMBL" id="JH711584">
    <property type="protein sequence ID" value="EIW77202.1"/>
    <property type="molecule type" value="Genomic_DNA"/>
</dbReference>
<gene>
    <name evidence="5" type="ORF">CONPUDRAFT_129444</name>
</gene>
<feature type="domain" description="Cell morphogenesis central region" evidence="4">
    <location>
        <begin position="1765"/>
        <end position="1942"/>
    </location>
</feature>
<dbReference type="InterPro" id="IPR025614">
    <property type="entry name" value="Cell_morpho_N"/>
</dbReference>
<accession>A0A5M3MD74</accession>
<feature type="compositionally biased region" description="Polar residues" evidence="1">
    <location>
        <begin position="84"/>
        <end position="95"/>
    </location>
</feature>
<dbReference type="InterPro" id="IPR025481">
    <property type="entry name" value="Cell_Morphogen_C"/>
</dbReference>
<dbReference type="PANTHER" id="PTHR12295:SF30">
    <property type="entry name" value="PROTEIN FURRY"/>
    <property type="match status" value="1"/>
</dbReference>
<dbReference type="GO" id="GO:0005938">
    <property type="term" value="C:cell cortex"/>
    <property type="evidence" value="ECO:0007669"/>
    <property type="project" value="TreeGrafter"/>
</dbReference>
<evidence type="ECO:0000259" key="2">
    <source>
        <dbReference type="Pfam" id="PF14222"/>
    </source>
</evidence>
<dbReference type="SUPFAM" id="SSF48371">
    <property type="entry name" value="ARM repeat"/>
    <property type="match status" value="2"/>
</dbReference>
<dbReference type="InterPro" id="IPR016024">
    <property type="entry name" value="ARM-type_fold"/>
</dbReference>
<evidence type="ECO:0000259" key="4">
    <source>
        <dbReference type="Pfam" id="PF14228"/>
    </source>
</evidence>
<evidence type="ECO:0000256" key="1">
    <source>
        <dbReference type="SAM" id="MobiDB-lite"/>
    </source>
</evidence>
<dbReference type="Pfam" id="PF14225">
    <property type="entry name" value="MOR2-PAG1_C"/>
    <property type="match status" value="1"/>
</dbReference>
<name>A0A5M3MD74_CONPW</name>
<feature type="region of interest" description="Disordered" evidence="1">
    <location>
        <begin position="1"/>
        <end position="115"/>
    </location>
</feature>
<comment type="caution">
    <text evidence="5">The sequence shown here is derived from an EMBL/GenBank/DDBJ whole genome shotgun (WGS) entry which is preliminary data.</text>
</comment>
<feature type="domain" description="Cell morphogenesis protein N-terminal" evidence="2">
    <location>
        <begin position="374"/>
        <end position="930"/>
    </location>
</feature>